<dbReference type="Pfam" id="PF00005">
    <property type="entry name" value="ABC_tran"/>
    <property type="match status" value="1"/>
</dbReference>
<accession>A0A381QUQ0</accession>
<organism evidence="6">
    <name type="scientific">marine metagenome</name>
    <dbReference type="NCBI Taxonomy" id="408172"/>
    <lineage>
        <taxon>unclassified sequences</taxon>
        <taxon>metagenomes</taxon>
        <taxon>ecological metagenomes</taxon>
    </lineage>
</organism>
<comment type="similarity">
    <text evidence="1">Belongs to the ABC transporter superfamily.</text>
</comment>
<evidence type="ECO:0000313" key="6">
    <source>
        <dbReference type="EMBL" id="SUZ82368.1"/>
    </source>
</evidence>
<evidence type="ECO:0000256" key="3">
    <source>
        <dbReference type="ARBA" id="ARBA00022741"/>
    </source>
</evidence>
<evidence type="ECO:0000256" key="1">
    <source>
        <dbReference type="ARBA" id="ARBA00005417"/>
    </source>
</evidence>
<dbReference type="SUPFAM" id="SSF52540">
    <property type="entry name" value="P-loop containing nucleoside triphosphate hydrolases"/>
    <property type="match status" value="1"/>
</dbReference>
<dbReference type="InterPro" id="IPR003439">
    <property type="entry name" value="ABC_transporter-like_ATP-bd"/>
</dbReference>
<proteinExistence type="inferred from homology"/>
<dbReference type="InterPro" id="IPR017871">
    <property type="entry name" value="ABC_transporter-like_CS"/>
</dbReference>
<gene>
    <name evidence="6" type="ORF">METZ01_LOCUS35222</name>
</gene>
<dbReference type="Gene3D" id="3.40.50.300">
    <property type="entry name" value="P-loop containing nucleotide triphosphate hydrolases"/>
    <property type="match status" value="1"/>
</dbReference>
<keyword evidence="4" id="KW-0067">ATP-binding</keyword>
<sequence>MPTILKVKDLKKEYPGVKAVDGISFSVKQGTCFGLLGPNGAGKTTAIEIIEGITESDGGSILYKNQPIDQNFLKETGIQFQATALQDFLTVKETLLLFQKLYPNPANFDEIVEECSLKNLLSRDNRKLSGGQRQRLLVAIALVNQPELLFMDEPTTGLDPQARRNFWNMVEKIKLRNTTLILTTHYMEEADFLCDEIAIMDKGKIIAYGEPKQLIAKHFKEVVLELPEDEVKNHELNLPLKYQFKYGYLEIYTKDIAGTLNLLKKQNISVDKLKIRQFNLEDLFLKLTGSDLRS</sequence>
<evidence type="ECO:0000256" key="2">
    <source>
        <dbReference type="ARBA" id="ARBA00022448"/>
    </source>
</evidence>
<dbReference type="EMBL" id="UINC01001504">
    <property type="protein sequence ID" value="SUZ82368.1"/>
    <property type="molecule type" value="Genomic_DNA"/>
</dbReference>
<feature type="domain" description="ABC transporter" evidence="5">
    <location>
        <begin position="5"/>
        <end position="227"/>
    </location>
</feature>
<name>A0A381QUQ0_9ZZZZ</name>
<dbReference type="PANTHER" id="PTHR42711">
    <property type="entry name" value="ABC TRANSPORTER ATP-BINDING PROTEIN"/>
    <property type="match status" value="1"/>
</dbReference>
<dbReference type="PANTHER" id="PTHR42711:SF5">
    <property type="entry name" value="ABC TRANSPORTER ATP-BINDING PROTEIN NATA"/>
    <property type="match status" value="1"/>
</dbReference>
<evidence type="ECO:0000259" key="5">
    <source>
        <dbReference type="PROSITE" id="PS50893"/>
    </source>
</evidence>
<dbReference type="GO" id="GO:0016887">
    <property type="term" value="F:ATP hydrolysis activity"/>
    <property type="evidence" value="ECO:0007669"/>
    <property type="project" value="InterPro"/>
</dbReference>
<dbReference type="GO" id="GO:0005524">
    <property type="term" value="F:ATP binding"/>
    <property type="evidence" value="ECO:0007669"/>
    <property type="project" value="UniProtKB-KW"/>
</dbReference>
<keyword evidence="2" id="KW-0813">Transport</keyword>
<dbReference type="InterPro" id="IPR003593">
    <property type="entry name" value="AAA+_ATPase"/>
</dbReference>
<dbReference type="InterPro" id="IPR027417">
    <property type="entry name" value="P-loop_NTPase"/>
</dbReference>
<reference evidence="6" key="1">
    <citation type="submission" date="2018-05" db="EMBL/GenBank/DDBJ databases">
        <authorList>
            <person name="Lanie J.A."/>
            <person name="Ng W.-L."/>
            <person name="Kazmierczak K.M."/>
            <person name="Andrzejewski T.M."/>
            <person name="Davidsen T.M."/>
            <person name="Wayne K.J."/>
            <person name="Tettelin H."/>
            <person name="Glass J.I."/>
            <person name="Rusch D."/>
            <person name="Podicherti R."/>
            <person name="Tsui H.-C.T."/>
            <person name="Winkler M.E."/>
        </authorList>
    </citation>
    <scope>NUCLEOTIDE SEQUENCE</scope>
</reference>
<dbReference type="SMART" id="SM00382">
    <property type="entry name" value="AAA"/>
    <property type="match status" value="1"/>
</dbReference>
<evidence type="ECO:0000256" key="4">
    <source>
        <dbReference type="ARBA" id="ARBA00022840"/>
    </source>
</evidence>
<dbReference type="PROSITE" id="PS00211">
    <property type="entry name" value="ABC_TRANSPORTER_1"/>
    <property type="match status" value="1"/>
</dbReference>
<dbReference type="InterPro" id="IPR050763">
    <property type="entry name" value="ABC_transporter_ATP-binding"/>
</dbReference>
<keyword evidence="3" id="KW-0547">Nucleotide-binding</keyword>
<dbReference type="PROSITE" id="PS50893">
    <property type="entry name" value="ABC_TRANSPORTER_2"/>
    <property type="match status" value="1"/>
</dbReference>
<protein>
    <recommendedName>
        <fullName evidence="5">ABC transporter domain-containing protein</fullName>
    </recommendedName>
</protein>
<dbReference type="AlphaFoldDB" id="A0A381QUQ0"/>